<dbReference type="OrthoDB" id="892470at2"/>
<dbReference type="InterPro" id="IPR029033">
    <property type="entry name" value="His_PPase_superfam"/>
</dbReference>
<accession>A0A399CXQ9</accession>
<proteinExistence type="predicted"/>
<dbReference type="Pfam" id="PF00300">
    <property type="entry name" value="His_Phos_1"/>
    <property type="match status" value="1"/>
</dbReference>
<dbReference type="Gene3D" id="3.40.50.1240">
    <property type="entry name" value="Phosphoglycerate mutase-like"/>
    <property type="match status" value="1"/>
</dbReference>
<dbReference type="AlphaFoldDB" id="A0A399CXQ9"/>
<dbReference type="RefSeq" id="WP_119348362.1">
    <property type="nucleotide sequence ID" value="NZ_QWET01000002.1"/>
</dbReference>
<dbReference type="EMBL" id="QWET01000012">
    <property type="protein sequence ID" value="RIH64209.1"/>
    <property type="molecule type" value="Genomic_DNA"/>
</dbReference>
<dbReference type="Proteomes" id="UP000266441">
    <property type="component" value="Unassembled WGS sequence"/>
</dbReference>
<dbReference type="CDD" id="cd07040">
    <property type="entry name" value="HP"/>
    <property type="match status" value="1"/>
</dbReference>
<comment type="caution">
    <text evidence="1">The sequence shown here is derived from an EMBL/GenBank/DDBJ whole genome shotgun (WGS) entry which is preliminary data.</text>
</comment>
<reference evidence="1 3" key="1">
    <citation type="journal article" date="2015" name="Int. J. Syst. Evol. Microbiol.">
        <title>Mariniphaga sediminis sp. nov., isolated from coastal sediment.</title>
        <authorList>
            <person name="Wang F.Q."/>
            <person name="Shen Q.Y."/>
            <person name="Chen G.J."/>
            <person name="Du Z.J."/>
        </authorList>
    </citation>
    <scope>NUCLEOTIDE SEQUENCE [LARGE SCALE GENOMIC DNA]</scope>
    <source>
        <strain evidence="1 3">SY21</strain>
    </source>
</reference>
<name>A0A399CXQ9_9BACT</name>
<keyword evidence="3" id="KW-1185">Reference proteome</keyword>
<reference evidence="1" key="2">
    <citation type="submission" date="2018-08" db="EMBL/GenBank/DDBJ databases">
        <authorList>
            <person name="Ferrada E.E."/>
            <person name="Latorre B.A."/>
        </authorList>
    </citation>
    <scope>NUCLEOTIDE SEQUENCE</scope>
    <source>
        <strain evidence="1">SY21</strain>
    </source>
</reference>
<sequence>MTKIIFALLLLTGTTLRGNPKIYLIRHAAVDLKKPGWGTSKKTMEYKETYNVAGIKAFDPDKVLRRIKNHESLDTVFCSPQSRALKTGEILFGQHAVLKADSVLTELDYPVIPVPVLQFPVKGWLFVSRISWMAGINPGEKNGYRERLKELNVFTDELVKFALQNDLAVVVAHGVLNRELIRILKVRGWKYCRKGKEGLGNLSVNCLEKF</sequence>
<dbReference type="EMBL" id="QWET01000002">
    <property type="protein sequence ID" value="RIH66488.1"/>
    <property type="molecule type" value="Genomic_DNA"/>
</dbReference>
<dbReference type="SUPFAM" id="SSF53254">
    <property type="entry name" value="Phosphoglycerate mutase-like"/>
    <property type="match status" value="1"/>
</dbReference>
<dbReference type="InterPro" id="IPR013078">
    <property type="entry name" value="His_Pase_superF_clade-1"/>
</dbReference>
<gene>
    <name evidence="2" type="ORF">D1164_02440</name>
    <name evidence="1" type="ORF">D1164_15390</name>
</gene>
<evidence type="ECO:0000313" key="3">
    <source>
        <dbReference type="Proteomes" id="UP000266441"/>
    </source>
</evidence>
<evidence type="ECO:0000313" key="1">
    <source>
        <dbReference type="EMBL" id="RIH64209.1"/>
    </source>
</evidence>
<evidence type="ECO:0000313" key="2">
    <source>
        <dbReference type="EMBL" id="RIH66488.1"/>
    </source>
</evidence>
<organism evidence="1 3">
    <name type="scientific">Mariniphaga sediminis</name>
    <dbReference type="NCBI Taxonomy" id="1628158"/>
    <lineage>
        <taxon>Bacteria</taxon>
        <taxon>Pseudomonadati</taxon>
        <taxon>Bacteroidota</taxon>
        <taxon>Bacteroidia</taxon>
        <taxon>Marinilabiliales</taxon>
        <taxon>Prolixibacteraceae</taxon>
        <taxon>Mariniphaga</taxon>
    </lineage>
</organism>
<protein>
    <submittedName>
        <fullName evidence="1">Phosphoglycerate mutase family protein</fullName>
    </submittedName>
</protein>